<accession>A0A4P7IDH3</accession>
<keyword evidence="3" id="KW-1185">Reference proteome</keyword>
<keyword evidence="1" id="KW-1133">Transmembrane helix</keyword>
<feature type="transmembrane region" description="Helical" evidence="1">
    <location>
        <begin position="243"/>
        <end position="260"/>
    </location>
</feature>
<sequence length="269" mass="27938">MSPAVRRLSVAVAVTAMVAAGLGLAFGGLYGDDEAAVQMLRGFDAVTLVVAGPALLLAIRSDQHGAPLGRLMVASWLAYLGYTFAYHLLGAGMTDLLLLHAVLVTTTLVALGFTLSGVVADPLADRVGHVAVRLPGVVLGLLSVALGAMWAYGCIAYAVDGTVPAGSSLVESDAIVHLGIVLDLTILVPLYATAAVLLWRRLPWGFVLAALALVPGTLHQVSYVVSLLFQSAADVPGAVWMDPFEPVILLLYLVATAALLRRPAARRPG</sequence>
<organism evidence="2 3">
    <name type="scientific">Nocardioides seonyuensis</name>
    <dbReference type="NCBI Taxonomy" id="2518371"/>
    <lineage>
        <taxon>Bacteria</taxon>
        <taxon>Bacillati</taxon>
        <taxon>Actinomycetota</taxon>
        <taxon>Actinomycetes</taxon>
        <taxon>Propionibacteriales</taxon>
        <taxon>Nocardioidaceae</taxon>
        <taxon>Nocardioides</taxon>
    </lineage>
</organism>
<dbReference type="AlphaFoldDB" id="A0A4P7IDH3"/>
<keyword evidence="1" id="KW-0812">Transmembrane</keyword>
<name>A0A4P7IDH3_9ACTN</name>
<dbReference type="OrthoDB" id="5188521at2"/>
<evidence type="ECO:0000256" key="1">
    <source>
        <dbReference type="SAM" id="Phobius"/>
    </source>
</evidence>
<feature type="transmembrane region" description="Helical" evidence="1">
    <location>
        <begin position="136"/>
        <end position="159"/>
    </location>
</feature>
<gene>
    <name evidence="2" type="ORF">EXE58_06960</name>
</gene>
<evidence type="ECO:0000313" key="2">
    <source>
        <dbReference type="EMBL" id="QBX55215.1"/>
    </source>
</evidence>
<feature type="transmembrane region" description="Helical" evidence="1">
    <location>
        <begin position="206"/>
        <end position="231"/>
    </location>
</feature>
<keyword evidence="1" id="KW-0472">Membrane</keyword>
<feature type="transmembrane region" description="Helical" evidence="1">
    <location>
        <begin position="41"/>
        <end position="59"/>
    </location>
</feature>
<dbReference type="Proteomes" id="UP000294853">
    <property type="component" value="Chromosome"/>
</dbReference>
<reference evidence="2 3" key="1">
    <citation type="submission" date="2019-03" db="EMBL/GenBank/DDBJ databases">
        <title>Three New Species of Nocardioides, Nocardioides euryhalodurans sp. nov., Nocardioides seonyuensis sp. nov. and Nocardioides eburneoflavus sp. nov. Iolated from Soil.</title>
        <authorList>
            <person name="Roh S.G."/>
            <person name="Lee C."/>
            <person name="Kim M.-K."/>
            <person name="Kim S.B."/>
        </authorList>
    </citation>
    <scope>NUCLEOTIDE SEQUENCE [LARGE SCALE GENOMIC DNA]</scope>
    <source>
        <strain evidence="2 3">MMS17-SY207-3</strain>
    </source>
</reference>
<feature type="transmembrane region" description="Helical" evidence="1">
    <location>
        <begin position="71"/>
        <end position="89"/>
    </location>
</feature>
<protein>
    <submittedName>
        <fullName evidence="2">Uncharacterized protein</fullName>
    </submittedName>
</protein>
<dbReference type="RefSeq" id="WP_135267183.1">
    <property type="nucleotide sequence ID" value="NZ_CP038436.1"/>
</dbReference>
<dbReference type="EMBL" id="CP038436">
    <property type="protein sequence ID" value="QBX55215.1"/>
    <property type="molecule type" value="Genomic_DNA"/>
</dbReference>
<proteinExistence type="predicted"/>
<dbReference type="KEGG" id="nsn:EXE58_06960"/>
<feature type="transmembrane region" description="Helical" evidence="1">
    <location>
        <begin position="174"/>
        <end position="199"/>
    </location>
</feature>
<evidence type="ECO:0000313" key="3">
    <source>
        <dbReference type="Proteomes" id="UP000294853"/>
    </source>
</evidence>
<feature type="transmembrane region" description="Helical" evidence="1">
    <location>
        <begin position="101"/>
        <end position="124"/>
    </location>
</feature>